<gene>
    <name evidence="2" type="ORF">DILT_LOCUS2531</name>
</gene>
<organism evidence="2 3">
    <name type="scientific">Dibothriocephalus latus</name>
    <name type="common">Fish tapeworm</name>
    <name type="synonym">Diphyllobothrium latum</name>
    <dbReference type="NCBI Taxonomy" id="60516"/>
    <lineage>
        <taxon>Eukaryota</taxon>
        <taxon>Metazoa</taxon>
        <taxon>Spiralia</taxon>
        <taxon>Lophotrochozoa</taxon>
        <taxon>Platyhelminthes</taxon>
        <taxon>Cestoda</taxon>
        <taxon>Eucestoda</taxon>
        <taxon>Diphyllobothriidea</taxon>
        <taxon>Diphyllobothriidae</taxon>
        <taxon>Dibothriocephalus</taxon>
    </lineage>
</organism>
<sequence length="89" mass="10289">MRVARIIAESDKTHGKGDRKEENGNYVEDTNGKCDVLEVLNLRVKKIPILPVVGVDCYQRQRYADTKQNRGEDVHDSEEKAASFEWLRR</sequence>
<evidence type="ECO:0000313" key="2">
    <source>
        <dbReference type="EMBL" id="VDK73874.1"/>
    </source>
</evidence>
<feature type="compositionally biased region" description="Basic and acidic residues" evidence="1">
    <location>
        <begin position="8"/>
        <end position="23"/>
    </location>
</feature>
<proteinExistence type="predicted"/>
<name>A0A3P6U6Q9_DIBLA</name>
<feature type="region of interest" description="Disordered" evidence="1">
    <location>
        <begin position="1"/>
        <end position="27"/>
    </location>
</feature>
<evidence type="ECO:0000313" key="3">
    <source>
        <dbReference type="Proteomes" id="UP000281553"/>
    </source>
</evidence>
<dbReference type="AlphaFoldDB" id="A0A3P6U6Q9"/>
<accession>A0A3P6U6Q9</accession>
<reference evidence="2 3" key="1">
    <citation type="submission" date="2018-11" db="EMBL/GenBank/DDBJ databases">
        <authorList>
            <consortium name="Pathogen Informatics"/>
        </authorList>
    </citation>
    <scope>NUCLEOTIDE SEQUENCE [LARGE SCALE GENOMIC DNA]</scope>
</reference>
<dbReference type="Proteomes" id="UP000281553">
    <property type="component" value="Unassembled WGS sequence"/>
</dbReference>
<keyword evidence="3" id="KW-1185">Reference proteome</keyword>
<protein>
    <submittedName>
        <fullName evidence="2">Uncharacterized protein</fullName>
    </submittedName>
</protein>
<dbReference type="EMBL" id="UYRU01042241">
    <property type="protein sequence ID" value="VDK73874.1"/>
    <property type="molecule type" value="Genomic_DNA"/>
</dbReference>
<feature type="region of interest" description="Disordered" evidence="1">
    <location>
        <begin position="65"/>
        <end position="89"/>
    </location>
</feature>
<evidence type="ECO:0000256" key="1">
    <source>
        <dbReference type="SAM" id="MobiDB-lite"/>
    </source>
</evidence>